<dbReference type="STRING" id="1802610.A2W32_03620"/>
<evidence type="ECO:0000256" key="1">
    <source>
        <dbReference type="SAM" id="Phobius"/>
    </source>
</evidence>
<feature type="transmembrane region" description="Helical" evidence="1">
    <location>
        <begin position="250"/>
        <end position="278"/>
    </location>
</feature>
<evidence type="ECO:0000313" key="2">
    <source>
        <dbReference type="EMBL" id="OGC48278.1"/>
    </source>
</evidence>
<dbReference type="Proteomes" id="UP000177371">
    <property type="component" value="Unassembled WGS sequence"/>
</dbReference>
<organism evidence="2 3">
    <name type="scientific">candidate division WWE3 bacterium RBG_16_37_10</name>
    <dbReference type="NCBI Taxonomy" id="1802610"/>
    <lineage>
        <taxon>Bacteria</taxon>
        <taxon>Katanobacteria</taxon>
    </lineage>
</organism>
<feature type="transmembrane region" description="Helical" evidence="1">
    <location>
        <begin position="45"/>
        <end position="66"/>
    </location>
</feature>
<dbReference type="EMBL" id="MEUT01000071">
    <property type="protein sequence ID" value="OGC48278.1"/>
    <property type="molecule type" value="Genomic_DNA"/>
</dbReference>
<feature type="transmembrane region" description="Helical" evidence="1">
    <location>
        <begin position="133"/>
        <end position="151"/>
    </location>
</feature>
<keyword evidence="1" id="KW-1133">Transmembrane helix</keyword>
<gene>
    <name evidence="2" type="ORF">A2W32_03620</name>
</gene>
<reference evidence="2 3" key="1">
    <citation type="journal article" date="2016" name="Nat. Commun.">
        <title>Thousands of microbial genomes shed light on interconnected biogeochemical processes in an aquifer system.</title>
        <authorList>
            <person name="Anantharaman K."/>
            <person name="Brown C.T."/>
            <person name="Hug L.A."/>
            <person name="Sharon I."/>
            <person name="Castelle C.J."/>
            <person name="Probst A.J."/>
            <person name="Thomas B.C."/>
            <person name="Singh A."/>
            <person name="Wilkins M.J."/>
            <person name="Karaoz U."/>
            <person name="Brodie E.L."/>
            <person name="Williams K.H."/>
            <person name="Hubbard S.S."/>
            <person name="Banfield J.F."/>
        </authorList>
    </citation>
    <scope>NUCLEOTIDE SEQUENCE [LARGE SCALE GENOMIC DNA]</scope>
</reference>
<dbReference type="AlphaFoldDB" id="A0A1F4UTJ7"/>
<feature type="transmembrane region" description="Helical" evidence="1">
    <location>
        <begin position="12"/>
        <end position="33"/>
    </location>
</feature>
<evidence type="ECO:0000313" key="3">
    <source>
        <dbReference type="Proteomes" id="UP000177371"/>
    </source>
</evidence>
<comment type="caution">
    <text evidence="2">The sequence shown here is derived from an EMBL/GenBank/DDBJ whole genome shotgun (WGS) entry which is preliminary data.</text>
</comment>
<protein>
    <submittedName>
        <fullName evidence="2">Uncharacterized protein</fullName>
    </submittedName>
</protein>
<proteinExistence type="predicted"/>
<name>A0A1F4UTJ7_UNCKA</name>
<sequence length="298" mass="34738">MQKHSTHYIKTIFLFILLLLESTLHSIFLMEMIRNQNILFPTIESFTFICTLIILIYIAQVLTIGAWEKWEHYLLVPVPVSLGLTVGLINSGFKYWFVITIISFLLLVESVYLTDRFKKILLKFHPRLIFRNINRTTGFIFAILAGVYTYQNYADLNSILLKTRVSEFVDQQYGEIAKPLIEQQLKEMQGAQNLQEDLRVIKEQYGLDLSPYLNNSAILDTDTQIKANLVTQIMGWIEPYKQFIPPALSIITFAFFHFVFGISYFLFTLLIDGIIVLAKRVKFLNVEEIEVKQEVLRF</sequence>
<keyword evidence="1" id="KW-0812">Transmembrane</keyword>
<feature type="transmembrane region" description="Helical" evidence="1">
    <location>
        <begin position="73"/>
        <end position="89"/>
    </location>
</feature>
<feature type="transmembrane region" description="Helical" evidence="1">
    <location>
        <begin position="95"/>
        <end position="113"/>
    </location>
</feature>
<accession>A0A1F4UTJ7</accession>
<keyword evidence="1" id="KW-0472">Membrane</keyword>